<name>A0ABN9SKJ5_9DINO</name>
<sequence>GRAPSSTARARPSLAYRARAGAASTSRGASRKCDSSEGIATADQLLDEFAETCCEEVVYSTVPTAALCFDTLQSFAYAFRVTLRVEDQSVVALGIRASVAEACQELRRYVSDPGSYSADRLPEPPESEREEQADEDRAPRGEGEGAGQRGRRRQAWADAARRAQRAGGRQARRPRGQRPHG</sequence>
<feature type="region of interest" description="Disordered" evidence="1">
    <location>
        <begin position="113"/>
        <end position="181"/>
    </location>
</feature>
<evidence type="ECO:0000256" key="1">
    <source>
        <dbReference type="SAM" id="MobiDB-lite"/>
    </source>
</evidence>
<feature type="compositionally biased region" description="Low complexity" evidence="1">
    <location>
        <begin position="13"/>
        <end position="28"/>
    </location>
</feature>
<organism evidence="2 3">
    <name type="scientific">Prorocentrum cordatum</name>
    <dbReference type="NCBI Taxonomy" id="2364126"/>
    <lineage>
        <taxon>Eukaryota</taxon>
        <taxon>Sar</taxon>
        <taxon>Alveolata</taxon>
        <taxon>Dinophyceae</taxon>
        <taxon>Prorocentrales</taxon>
        <taxon>Prorocentraceae</taxon>
        <taxon>Prorocentrum</taxon>
    </lineage>
</organism>
<feature type="region of interest" description="Disordered" evidence="1">
    <location>
        <begin position="1"/>
        <end position="34"/>
    </location>
</feature>
<feature type="non-terminal residue" evidence="2">
    <location>
        <position position="1"/>
    </location>
</feature>
<reference evidence="2" key="1">
    <citation type="submission" date="2023-10" db="EMBL/GenBank/DDBJ databases">
        <authorList>
            <person name="Chen Y."/>
            <person name="Shah S."/>
            <person name="Dougan E. K."/>
            <person name="Thang M."/>
            <person name="Chan C."/>
        </authorList>
    </citation>
    <scope>NUCLEOTIDE SEQUENCE [LARGE SCALE GENOMIC DNA]</scope>
</reference>
<dbReference type="Proteomes" id="UP001189429">
    <property type="component" value="Unassembled WGS sequence"/>
</dbReference>
<gene>
    <name evidence="2" type="ORF">PCOR1329_LOCUS30352</name>
</gene>
<protein>
    <submittedName>
        <fullName evidence="2">Uncharacterized protein</fullName>
    </submittedName>
</protein>
<feature type="compositionally biased region" description="Basic residues" evidence="1">
    <location>
        <begin position="170"/>
        <end position="181"/>
    </location>
</feature>
<dbReference type="EMBL" id="CAUYUJ010011641">
    <property type="protein sequence ID" value="CAK0832295.1"/>
    <property type="molecule type" value="Genomic_DNA"/>
</dbReference>
<feature type="non-terminal residue" evidence="2">
    <location>
        <position position="181"/>
    </location>
</feature>
<comment type="caution">
    <text evidence="2">The sequence shown here is derived from an EMBL/GenBank/DDBJ whole genome shotgun (WGS) entry which is preliminary data.</text>
</comment>
<evidence type="ECO:0000313" key="2">
    <source>
        <dbReference type="EMBL" id="CAK0832295.1"/>
    </source>
</evidence>
<evidence type="ECO:0000313" key="3">
    <source>
        <dbReference type="Proteomes" id="UP001189429"/>
    </source>
</evidence>
<accession>A0ABN9SKJ5</accession>
<proteinExistence type="predicted"/>
<keyword evidence="3" id="KW-1185">Reference proteome</keyword>